<comment type="caution">
    <text evidence="7">The sequence shown here is derived from an EMBL/GenBank/DDBJ whole genome shotgun (WGS) entry which is preliminary data.</text>
</comment>
<evidence type="ECO:0000256" key="1">
    <source>
        <dbReference type="ARBA" id="ARBA00006787"/>
    </source>
</evidence>
<dbReference type="RefSeq" id="WP_062539666.1">
    <property type="nucleotide sequence ID" value="NZ_BBUN01000132.1"/>
</dbReference>
<name>A0A1X1RVS6_MYCCE</name>
<dbReference type="EMBL" id="LQOM01000014">
    <property type="protein sequence ID" value="ORV18527.1"/>
    <property type="molecule type" value="Genomic_DNA"/>
</dbReference>
<reference evidence="7 9" key="1">
    <citation type="submission" date="2016-01" db="EMBL/GenBank/DDBJ databases">
        <title>The new phylogeny of the genus Mycobacterium.</title>
        <authorList>
            <person name="Tarcisio F."/>
            <person name="Conor M."/>
            <person name="Antonella G."/>
            <person name="Elisabetta G."/>
            <person name="Giulia F.S."/>
            <person name="Sara T."/>
            <person name="Anna F."/>
            <person name="Clotilde B."/>
            <person name="Roberto B."/>
            <person name="Veronica D.S."/>
            <person name="Fabio R."/>
            <person name="Monica P."/>
            <person name="Olivier J."/>
            <person name="Enrico T."/>
            <person name="Nicola S."/>
        </authorList>
    </citation>
    <scope>NUCLEOTIDE SEQUENCE [LARGE SCALE GENOMIC DNA]</scope>
    <source>
        <strain evidence="7 9">DSM 44243</strain>
    </source>
</reference>
<feature type="binding site" evidence="5">
    <location>
        <position position="158"/>
    </location>
    <ligand>
        <name>Fe cation</name>
        <dbReference type="ChEBI" id="CHEBI:24875"/>
        <note>catalytic</note>
    </ligand>
</feature>
<feature type="binding site" evidence="5">
    <location>
        <position position="270"/>
    </location>
    <ligand>
        <name>Fe cation</name>
        <dbReference type="ChEBI" id="CHEBI:24875"/>
        <note>catalytic</note>
    </ligand>
</feature>
<keyword evidence="9" id="KW-1185">Reference proteome</keyword>
<evidence type="ECO:0000256" key="2">
    <source>
        <dbReference type="ARBA" id="ARBA00022723"/>
    </source>
</evidence>
<dbReference type="EC" id="1.13.11.-" evidence="6"/>
<dbReference type="AlphaFoldDB" id="A0A1X1RVS6"/>
<comment type="cofactor">
    <cofactor evidence="5 6">
        <name>Fe(2+)</name>
        <dbReference type="ChEBI" id="CHEBI:29033"/>
    </cofactor>
    <text evidence="5 6">Binds 1 Fe(2+) ion per subunit.</text>
</comment>
<dbReference type="InterPro" id="IPR004294">
    <property type="entry name" value="Carotenoid_Oase"/>
</dbReference>
<evidence type="ECO:0000256" key="3">
    <source>
        <dbReference type="ARBA" id="ARBA00023002"/>
    </source>
</evidence>
<keyword evidence="4 5" id="KW-0408">Iron</keyword>
<dbReference type="PANTHER" id="PTHR10543">
    <property type="entry name" value="BETA-CAROTENE DIOXYGENASE"/>
    <property type="match status" value="1"/>
</dbReference>
<dbReference type="GO" id="GO:0046872">
    <property type="term" value="F:metal ion binding"/>
    <property type="evidence" value="ECO:0007669"/>
    <property type="project" value="UniProtKB-KW"/>
</dbReference>
<proteinExistence type="inferred from homology"/>
<evidence type="ECO:0000256" key="5">
    <source>
        <dbReference type="PIRSR" id="PIRSR604294-1"/>
    </source>
</evidence>
<dbReference type="OrthoDB" id="6636843at2"/>
<dbReference type="Proteomes" id="UP000193907">
    <property type="component" value="Unassembled WGS sequence"/>
</dbReference>
<protein>
    <recommendedName>
        <fullName evidence="6">Dioxygenase</fullName>
        <ecNumber evidence="6">1.13.11.-</ecNumber>
    </recommendedName>
</protein>
<dbReference type="GO" id="GO:0016121">
    <property type="term" value="P:carotene catabolic process"/>
    <property type="evidence" value="ECO:0007669"/>
    <property type="project" value="TreeGrafter"/>
</dbReference>
<dbReference type="Proteomes" id="UP000230971">
    <property type="component" value="Unassembled WGS sequence"/>
</dbReference>
<keyword evidence="2 5" id="KW-0479">Metal-binding</keyword>
<keyword evidence="6 8" id="KW-0223">Dioxygenase</keyword>
<evidence type="ECO:0000313" key="10">
    <source>
        <dbReference type="Proteomes" id="UP000230971"/>
    </source>
</evidence>
<reference evidence="8 10" key="2">
    <citation type="journal article" date="2017" name="Infect. Genet. Evol.">
        <title>The new phylogeny of the genus Mycobacterium: The old and the news.</title>
        <authorList>
            <person name="Tortoli E."/>
            <person name="Fedrizzi T."/>
            <person name="Meehan C.J."/>
            <person name="Trovato A."/>
            <person name="Grottola A."/>
            <person name="Giacobazzi E."/>
            <person name="Serpini G.F."/>
            <person name="Tagliazucchi S."/>
            <person name="Fabio A."/>
            <person name="Bettua C."/>
            <person name="Bertorelli R."/>
            <person name="Frascaro F."/>
            <person name="De Sanctis V."/>
            <person name="Pecorari M."/>
            <person name="Jousson O."/>
            <person name="Segata N."/>
            <person name="Cirillo D.M."/>
        </authorList>
    </citation>
    <scope>NUCLEOTIDE SEQUENCE [LARGE SCALE GENOMIC DNA]</scope>
    <source>
        <strain evidence="8 10">NCTC 12882</strain>
    </source>
</reference>
<dbReference type="GO" id="GO:0010436">
    <property type="term" value="F:carotenoid dioxygenase activity"/>
    <property type="evidence" value="ECO:0007669"/>
    <property type="project" value="TreeGrafter"/>
</dbReference>
<dbReference type="Pfam" id="PF03055">
    <property type="entry name" value="RPE65"/>
    <property type="match status" value="1"/>
</dbReference>
<evidence type="ECO:0000313" key="9">
    <source>
        <dbReference type="Proteomes" id="UP000193907"/>
    </source>
</evidence>
<dbReference type="PANTHER" id="PTHR10543:SF89">
    <property type="entry name" value="CAROTENOID 9,10(9',10')-CLEAVAGE DIOXYGENASE 1"/>
    <property type="match status" value="1"/>
</dbReference>
<keyword evidence="3 6" id="KW-0560">Oxidoreductase</keyword>
<dbReference type="STRING" id="28045.AWB95_03365"/>
<feature type="binding site" evidence="5">
    <location>
        <position position="206"/>
    </location>
    <ligand>
        <name>Fe cation</name>
        <dbReference type="ChEBI" id="CHEBI:24875"/>
        <note>catalytic</note>
    </ligand>
</feature>
<feature type="binding site" evidence="5">
    <location>
        <position position="446"/>
    </location>
    <ligand>
        <name>Fe cation</name>
        <dbReference type="ChEBI" id="CHEBI:24875"/>
        <note>catalytic</note>
    </ligand>
</feature>
<evidence type="ECO:0000313" key="8">
    <source>
        <dbReference type="EMBL" id="PIB80824.1"/>
    </source>
</evidence>
<evidence type="ECO:0000313" key="7">
    <source>
        <dbReference type="EMBL" id="ORV18527.1"/>
    </source>
</evidence>
<sequence length="458" mass="50399">MTAFTGIPSTYLSDALAPVASERTDWHLPVTGSIPPALDGLYLRNGPNPPPVPYDGPYHWFLPDGMVHGVRICDGRALWYRNRWVRTDALADKLSVPRPGGPPDVGLLPNTSNTSVIEHAGHILTLAEWGLPYELDEELDTVGRYDFDGRLRAPMTAHPKIDARTGEMYFISFGPLEPYLQYFVVDAAGTLTRSEIIDVKGPSLMHDWAMTENHVLFFDLPVVFDAAHLTTAGFPYRWDDTYGARIGVMPKSGTSSDVRWFEVEPCVIIHSLNAFEDGSTIVLKAPRYSEQVAGKWSADVLSIGVGATLHRWRIDLLANTVREDQLDDRTFDFPKVNPELLGTACHVGYGVATAYRDGHMRFGSLLKWDLNTGASCTHDVGPGRSASEGTFVPNPSGSAEDNGWVLSYVYDPARDASDLIVIDAADFTGPPQAVIELPQRVPQGFHGCWIPHRGESTP</sequence>
<evidence type="ECO:0000256" key="4">
    <source>
        <dbReference type="ARBA" id="ARBA00023004"/>
    </source>
</evidence>
<organism evidence="7 9">
    <name type="scientific">Mycobacterium celatum</name>
    <dbReference type="NCBI Taxonomy" id="28045"/>
    <lineage>
        <taxon>Bacteria</taxon>
        <taxon>Bacillati</taxon>
        <taxon>Actinomycetota</taxon>
        <taxon>Actinomycetes</taxon>
        <taxon>Mycobacteriales</taxon>
        <taxon>Mycobacteriaceae</taxon>
        <taxon>Mycobacterium</taxon>
    </lineage>
</organism>
<dbReference type="EMBL" id="PDKV01000001">
    <property type="protein sequence ID" value="PIB80824.1"/>
    <property type="molecule type" value="Genomic_DNA"/>
</dbReference>
<comment type="similarity">
    <text evidence="1 6">Belongs to the carotenoid oxygenase family.</text>
</comment>
<evidence type="ECO:0000256" key="6">
    <source>
        <dbReference type="RuleBase" id="RU364048"/>
    </source>
</evidence>
<accession>A0A1X1RVS6</accession>
<gene>
    <name evidence="7" type="ORF">AWB95_03365</name>
    <name evidence="8" type="ORF">CQY23_00810</name>
</gene>